<name>C8PC22_9LACO</name>
<dbReference type="AlphaFoldDB" id="C8PC22"/>
<proteinExistence type="predicted"/>
<dbReference type="Proteomes" id="UP000004115">
    <property type="component" value="Unassembled WGS sequence"/>
</dbReference>
<dbReference type="EMBL" id="ACLN01000004">
    <property type="protein sequence ID" value="EEW52321.1"/>
    <property type="molecule type" value="Genomic_DNA"/>
</dbReference>
<keyword evidence="2" id="KW-1185">Reference proteome</keyword>
<comment type="caution">
    <text evidence="1">The sequence shown here is derived from an EMBL/GenBank/DDBJ whole genome shotgun (WGS) entry which is preliminary data.</text>
</comment>
<protein>
    <submittedName>
        <fullName evidence="1">Uncharacterized protein</fullName>
    </submittedName>
</protein>
<reference evidence="1 2" key="1">
    <citation type="submission" date="2009-09" db="EMBL/GenBank/DDBJ databases">
        <authorList>
            <person name="Qin X."/>
            <person name="Bachman B."/>
            <person name="Battles P."/>
            <person name="Bell A."/>
            <person name="Bess C."/>
            <person name="Bickham C."/>
            <person name="Chaboub L."/>
            <person name="Chen D."/>
            <person name="Coyle M."/>
            <person name="Deiros D.R."/>
            <person name="Dinh H."/>
            <person name="Forbes L."/>
            <person name="Fowler G."/>
            <person name="Francisco L."/>
            <person name="Fu Q."/>
            <person name="Gubbala S."/>
            <person name="Hale W."/>
            <person name="Han Y."/>
            <person name="Hemphill L."/>
            <person name="Highlander S.K."/>
            <person name="Hirani K."/>
            <person name="Hogues M."/>
            <person name="Jackson L."/>
            <person name="Jakkamsetti A."/>
            <person name="Javaid M."/>
            <person name="Jiang H."/>
            <person name="Korchina V."/>
            <person name="Kovar C."/>
            <person name="Lara F."/>
            <person name="Lee S."/>
            <person name="Mata R."/>
            <person name="Mathew T."/>
            <person name="Moen C."/>
            <person name="Morales K."/>
            <person name="Munidasa M."/>
            <person name="Nazareth L."/>
            <person name="Ngo R."/>
            <person name="Nguyen L."/>
            <person name="Okwuonu G."/>
            <person name="Ongeri F."/>
            <person name="Patil S."/>
            <person name="Petrosino J."/>
            <person name="Pham C."/>
            <person name="Pham P."/>
            <person name="Pu L.-L."/>
            <person name="Puazo M."/>
            <person name="Raj R."/>
            <person name="Reid J."/>
            <person name="Rouhana J."/>
            <person name="Saada N."/>
            <person name="Shang Y."/>
            <person name="Simmons D."/>
            <person name="Thornton R."/>
            <person name="Warren J."/>
            <person name="Weissenberger G."/>
            <person name="Zhang J."/>
            <person name="Zhang L."/>
            <person name="Zhou C."/>
            <person name="Zhu D."/>
            <person name="Muzny D."/>
            <person name="Worley K."/>
            <person name="Gibbs R."/>
        </authorList>
    </citation>
    <scope>NUCLEOTIDE SEQUENCE [LARGE SCALE GENOMIC DNA]</scope>
    <source>
        <strain evidence="1 2">DSM 13335</strain>
    </source>
</reference>
<evidence type="ECO:0000313" key="2">
    <source>
        <dbReference type="Proteomes" id="UP000004115"/>
    </source>
</evidence>
<gene>
    <name evidence="1" type="ORF">HMPREF0520_0642</name>
</gene>
<dbReference type="HOGENOM" id="CLU_849630_0_0_9"/>
<dbReference type="RefSeq" id="WP_006729648.1">
    <property type="nucleotide sequence ID" value="NZ_AZET01000002.1"/>
</dbReference>
<dbReference type="PATRIC" id="fig|525328.13.peg.472"/>
<accession>C8PC22</accession>
<evidence type="ECO:0000313" key="1">
    <source>
        <dbReference type="EMBL" id="EEW52321.1"/>
    </source>
</evidence>
<dbReference type="OrthoDB" id="1970774at2"/>
<organism evidence="1 2">
    <name type="scientific">Lactobacillus iners DSM 13335</name>
    <dbReference type="NCBI Taxonomy" id="525328"/>
    <lineage>
        <taxon>Bacteria</taxon>
        <taxon>Bacillati</taxon>
        <taxon>Bacillota</taxon>
        <taxon>Bacilli</taxon>
        <taxon>Lactobacillales</taxon>
        <taxon>Lactobacillaceae</taxon>
        <taxon>Lactobacillus</taxon>
    </lineage>
</organism>
<sequence length="313" mass="37032">MLSLRKKYKILIDYSDFNIHDAKRYFNGMTELEFTGKELYESVITCGMPYVLPTEKILISRIEEIMYKFYLLNTALEVDSHRYLIFSKKMHYLDSTECAYLNYYIGMFITKLVSSKIFGFDYLVHLNIVKRYMSVKFNSPKRPDLIAFNKYVNIYSIFEAKGRTRLDNRTLIKAKKQVQAIKYVNGAKPSNGIVSAVVHDNKSMVKCYLRDPEPKGSETLNIPKSLLIWLYYEPIYLLFKEEKNIEKCANCMNVPIRINDNETLTISMNTKLYQLLREYEESNIRNCYKHIDENFDEKFLEDFSKISEPLKME</sequence>